<keyword evidence="2" id="KW-0479">Metal-binding</keyword>
<dbReference type="GO" id="GO:0046872">
    <property type="term" value="F:metal ion binding"/>
    <property type="evidence" value="ECO:0007669"/>
    <property type="project" value="UniProtKB-KW"/>
</dbReference>
<name>A0AAV7RVD0_PLEWA</name>
<accession>A0AAV7RVD0</accession>
<dbReference type="EMBL" id="JANPWB010000009">
    <property type="protein sequence ID" value="KAJ1154865.1"/>
    <property type="molecule type" value="Genomic_DNA"/>
</dbReference>
<dbReference type="AlphaFoldDB" id="A0AAV7RVD0"/>
<feature type="domain" description="DDE Tnp4" evidence="4">
    <location>
        <begin position="2"/>
        <end position="57"/>
    </location>
</feature>
<dbReference type="InterPro" id="IPR027806">
    <property type="entry name" value="HARBI1_dom"/>
</dbReference>
<comment type="cofactor">
    <cofactor evidence="1">
        <name>a divalent metal cation</name>
        <dbReference type="ChEBI" id="CHEBI:60240"/>
    </cofactor>
</comment>
<reference evidence="5" key="1">
    <citation type="journal article" date="2022" name="bioRxiv">
        <title>Sequencing and chromosome-scale assembly of the giantPleurodeles waltlgenome.</title>
        <authorList>
            <person name="Brown T."/>
            <person name="Elewa A."/>
            <person name="Iarovenko S."/>
            <person name="Subramanian E."/>
            <person name="Araus A.J."/>
            <person name="Petzold A."/>
            <person name="Susuki M."/>
            <person name="Suzuki K.-i.T."/>
            <person name="Hayashi T."/>
            <person name="Toyoda A."/>
            <person name="Oliveira C."/>
            <person name="Osipova E."/>
            <person name="Leigh N.D."/>
            <person name="Simon A."/>
            <person name="Yun M.H."/>
        </authorList>
    </citation>
    <scope>NUCLEOTIDE SEQUENCE</scope>
    <source>
        <strain evidence="5">20211129_DDA</strain>
        <tissue evidence="5">Liver</tissue>
    </source>
</reference>
<gene>
    <name evidence="5" type="ORF">NDU88_007608</name>
</gene>
<dbReference type="Proteomes" id="UP001066276">
    <property type="component" value="Chromosome 5"/>
</dbReference>
<feature type="region of interest" description="Disordered" evidence="3">
    <location>
        <begin position="84"/>
        <end position="210"/>
    </location>
</feature>
<dbReference type="Pfam" id="PF13359">
    <property type="entry name" value="DDE_Tnp_4"/>
    <property type="match status" value="1"/>
</dbReference>
<evidence type="ECO:0000313" key="6">
    <source>
        <dbReference type="Proteomes" id="UP001066276"/>
    </source>
</evidence>
<protein>
    <recommendedName>
        <fullName evidence="4">DDE Tnp4 domain-containing protein</fullName>
    </recommendedName>
</protein>
<evidence type="ECO:0000313" key="5">
    <source>
        <dbReference type="EMBL" id="KAJ1154865.1"/>
    </source>
</evidence>
<evidence type="ECO:0000259" key="4">
    <source>
        <dbReference type="Pfam" id="PF13359"/>
    </source>
</evidence>
<organism evidence="5 6">
    <name type="scientific">Pleurodeles waltl</name>
    <name type="common">Iberian ribbed newt</name>
    <dbReference type="NCBI Taxonomy" id="8319"/>
    <lineage>
        <taxon>Eukaryota</taxon>
        <taxon>Metazoa</taxon>
        <taxon>Chordata</taxon>
        <taxon>Craniata</taxon>
        <taxon>Vertebrata</taxon>
        <taxon>Euteleostomi</taxon>
        <taxon>Amphibia</taxon>
        <taxon>Batrachia</taxon>
        <taxon>Caudata</taxon>
        <taxon>Salamandroidea</taxon>
        <taxon>Salamandridae</taxon>
        <taxon>Pleurodelinae</taxon>
        <taxon>Pleurodeles</taxon>
    </lineage>
</organism>
<keyword evidence="6" id="KW-1185">Reference proteome</keyword>
<comment type="caution">
    <text evidence="5">The sequence shown here is derived from an EMBL/GenBank/DDBJ whole genome shotgun (WGS) entry which is preliminary data.</text>
</comment>
<feature type="compositionally biased region" description="Basic and acidic residues" evidence="3">
    <location>
        <begin position="107"/>
        <end position="116"/>
    </location>
</feature>
<evidence type="ECO:0000256" key="3">
    <source>
        <dbReference type="SAM" id="MobiDB-lite"/>
    </source>
</evidence>
<evidence type="ECO:0000256" key="1">
    <source>
        <dbReference type="ARBA" id="ARBA00001968"/>
    </source>
</evidence>
<evidence type="ECO:0000256" key="2">
    <source>
        <dbReference type="ARBA" id="ARBA00022723"/>
    </source>
</evidence>
<feature type="compositionally biased region" description="Acidic residues" evidence="3">
    <location>
        <begin position="84"/>
        <end position="95"/>
    </location>
</feature>
<sequence>MAEERYNEAHGRKRRIIEKTFGLLKARFRCLHLTGGALCYSPKKVCQITVACCMLHNLALRCQVPFLQEEEAGVGRVAVVDPVDSEDEEAEDEDDNRSVLEQSAVDPWKKSKREVQRNSGELLHLLPGEKPRGETLNSPQRRIGYRERKTNTSNATKVDFRTRVPVEQEDQVQESRQSREWADAQEMPAEGAKKLPPDGRSCGFCKNKED</sequence>
<proteinExistence type="predicted"/>